<name>A0A1G1WFS6_9BACT</name>
<reference evidence="1 2" key="1">
    <citation type="journal article" date="2016" name="Nat. Commun.">
        <title>Thousands of microbial genomes shed light on interconnected biogeochemical processes in an aquifer system.</title>
        <authorList>
            <person name="Anantharaman K."/>
            <person name="Brown C.T."/>
            <person name="Hug L.A."/>
            <person name="Sharon I."/>
            <person name="Castelle C.J."/>
            <person name="Probst A.J."/>
            <person name="Thomas B.C."/>
            <person name="Singh A."/>
            <person name="Wilkins M.J."/>
            <person name="Karaoz U."/>
            <person name="Brodie E.L."/>
            <person name="Williams K.H."/>
            <person name="Hubbard S.S."/>
            <person name="Banfield J.F."/>
        </authorList>
    </citation>
    <scope>NUCLEOTIDE SEQUENCE [LARGE SCALE GENOMIC DNA]</scope>
</reference>
<dbReference type="InterPro" id="IPR024079">
    <property type="entry name" value="MetalloPept_cat_dom_sf"/>
</dbReference>
<dbReference type="SUPFAM" id="SSF55486">
    <property type="entry name" value="Metalloproteases ('zincins'), catalytic domain"/>
    <property type="match status" value="1"/>
</dbReference>
<accession>A0A1G1WFS6</accession>
<evidence type="ECO:0000313" key="1">
    <source>
        <dbReference type="EMBL" id="OGY26562.1"/>
    </source>
</evidence>
<dbReference type="Gene3D" id="3.40.390.10">
    <property type="entry name" value="Collagenase (Catalytic Domain)"/>
    <property type="match status" value="1"/>
</dbReference>
<dbReference type="Proteomes" id="UP000177588">
    <property type="component" value="Unassembled WGS sequence"/>
</dbReference>
<comment type="caution">
    <text evidence="1">The sequence shown here is derived from an EMBL/GenBank/DDBJ whole genome shotgun (WGS) entry which is preliminary data.</text>
</comment>
<gene>
    <name evidence="1" type="ORF">A2Z24_00145</name>
</gene>
<evidence type="ECO:0000313" key="2">
    <source>
        <dbReference type="Proteomes" id="UP000177588"/>
    </source>
</evidence>
<dbReference type="EMBL" id="MHCT01000004">
    <property type="protein sequence ID" value="OGY26562.1"/>
    <property type="molecule type" value="Genomic_DNA"/>
</dbReference>
<sequence>MTHVLKFRYLIAVLIALILFFLSTSSLAEGSITLRVFNQEIRPMENHPARLQALVCNVSDKPSDVSVATNWKLSGTTNYRVNTFSAPRPIRNSLGTIVGNSFSTWSPLTKRVSFNRGADTPTTRARHDGQNIIAWNSLSRSVLGVTYIWYNTDTNYVVEVDTLLNSRQPWSWTDPTIASVDQQCSTTNAYDAQNILTHELGHWVGLDDLYTANEEDLTMYGYGAKQELKKDTLESGDALGVGTIYP</sequence>
<dbReference type="STRING" id="1802597.A2Z24_00145"/>
<dbReference type="AlphaFoldDB" id="A0A1G1WFS6"/>
<proteinExistence type="predicted"/>
<evidence type="ECO:0008006" key="3">
    <source>
        <dbReference type="Google" id="ProtNLM"/>
    </source>
</evidence>
<dbReference type="GO" id="GO:0008237">
    <property type="term" value="F:metallopeptidase activity"/>
    <property type="evidence" value="ECO:0007669"/>
    <property type="project" value="InterPro"/>
</dbReference>
<protein>
    <recommendedName>
        <fullName evidence="3">Peptidase M10 metallopeptidase domain-containing protein</fullName>
    </recommendedName>
</protein>
<organism evidence="1 2">
    <name type="scientific">Candidatus Woykebacteria bacterium RBG_16_44_10</name>
    <dbReference type="NCBI Taxonomy" id="1802597"/>
    <lineage>
        <taxon>Bacteria</taxon>
        <taxon>Candidatus Woykeibacteriota</taxon>
    </lineage>
</organism>